<dbReference type="RefSeq" id="WP_186808135.1">
    <property type="nucleotide sequence ID" value="NZ_BJUU01000004.1"/>
</dbReference>
<proteinExistence type="predicted"/>
<keyword evidence="1" id="KW-0547">Nucleotide-binding</keyword>
<keyword evidence="1" id="KW-0067">ATP-binding</keyword>
<organism evidence="4 5">
    <name type="scientific">Agrococcus baldri</name>
    <dbReference type="NCBI Taxonomy" id="153730"/>
    <lineage>
        <taxon>Bacteria</taxon>
        <taxon>Bacillati</taxon>
        <taxon>Actinomycetota</taxon>
        <taxon>Actinomycetes</taxon>
        <taxon>Micrococcales</taxon>
        <taxon>Microbacteriaceae</taxon>
        <taxon>Agrococcus</taxon>
    </lineage>
</organism>
<dbReference type="Gene3D" id="3.30.470.20">
    <property type="entry name" value="ATP-grasp fold, B domain"/>
    <property type="match status" value="2"/>
</dbReference>
<evidence type="ECO:0000256" key="1">
    <source>
        <dbReference type="PROSITE-ProRule" id="PRU00409"/>
    </source>
</evidence>
<gene>
    <name evidence="4" type="ORF">ABA31_10660</name>
</gene>
<dbReference type="GO" id="GO:0046872">
    <property type="term" value="F:metal ion binding"/>
    <property type="evidence" value="ECO:0007669"/>
    <property type="project" value="InterPro"/>
</dbReference>
<reference evidence="4 5" key="1">
    <citation type="submission" date="2019-07" db="EMBL/GenBank/DDBJ databases">
        <title>Whole genome shotgun sequence of Agrococcus baldri NBRC 103055.</title>
        <authorList>
            <person name="Hosoyama A."/>
            <person name="Uohara A."/>
            <person name="Ohji S."/>
            <person name="Ichikawa N."/>
        </authorList>
    </citation>
    <scope>NUCLEOTIDE SEQUENCE [LARGE SCALE GENOMIC DNA]</scope>
    <source>
        <strain evidence="4 5">NBRC 103055</strain>
    </source>
</reference>
<dbReference type="GO" id="GO:0009432">
    <property type="term" value="P:SOS response"/>
    <property type="evidence" value="ECO:0007669"/>
    <property type="project" value="TreeGrafter"/>
</dbReference>
<evidence type="ECO:0000256" key="2">
    <source>
        <dbReference type="SAM" id="MobiDB-lite"/>
    </source>
</evidence>
<dbReference type="GO" id="GO:0018169">
    <property type="term" value="F:ribosomal S6-glutamic acid ligase activity"/>
    <property type="evidence" value="ECO:0007669"/>
    <property type="project" value="TreeGrafter"/>
</dbReference>
<dbReference type="SUPFAM" id="SSF56059">
    <property type="entry name" value="Glutathione synthetase ATP-binding domain-like"/>
    <property type="match status" value="1"/>
</dbReference>
<dbReference type="InterPro" id="IPR011761">
    <property type="entry name" value="ATP-grasp"/>
</dbReference>
<dbReference type="PROSITE" id="PS50975">
    <property type="entry name" value="ATP_GRASP"/>
    <property type="match status" value="1"/>
</dbReference>
<dbReference type="Proteomes" id="UP000321749">
    <property type="component" value="Unassembled WGS sequence"/>
</dbReference>
<sequence>MAPLQPVERSIREHVARGTPLNETDDPGRHAAYVVEAAERRGLRILQVGRDHYCFLGPDGAVGAIKNMVTSLTSDTAVPAANSKHISKLLFQQHGVPVPRGQRFGRAEYERALAWLRAAEGPVVLKPDAGRGGEAVTVGVTTEDGFARAWRAATASKESAGVLVEEQASGVDVRVLVVEGRAVAAASRIPAFVVGDGRSSVEALVAAKGELRRRHAYLARLPILADEAWLARLGHSFESVPGDGEIVIMNGAANLSQGGEHVNVTARVHPDALHIAERAAASIPGMGVAGIDLLLPSLDSAADAVVLEANTGANLSIHHVPGYGEPVDVAGAIVDAMLARETASLSRWRRFRRSPAGKRLARLARRIRPRRAG</sequence>
<protein>
    <recommendedName>
        <fullName evidence="3">ATP-grasp domain-containing protein</fullName>
    </recommendedName>
</protein>
<evidence type="ECO:0000313" key="5">
    <source>
        <dbReference type="Proteomes" id="UP000321749"/>
    </source>
</evidence>
<feature type="region of interest" description="Disordered" evidence="2">
    <location>
        <begin position="1"/>
        <end position="27"/>
    </location>
</feature>
<dbReference type="PANTHER" id="PTHR21621">
    <property type="entry name" value="RIBOSOMAL PROTEIN S6 MODIFICATION PROTEIN"/>
    <property type="match status" value="1"/>
</dbReference>
<feature type="domain" description="ATP-grasp" evidence="3">
    <location>
        <begin position="88"/>
        <end position="338"/>
    </location>
</feature>
<comment type="caution">
    <text evidence="4">The sequence shown here is derived from an EMBL/GenBank/DDBJ whole genome shotgun (WGS) entry which is preliminary data.</text>
</comment>
<dbReference type="PANTHER" id="PTHR21621:SF0">
    <property type="entry name" value="BETA-CITRYLGLUTAMATE SYNTHASE B-RELATED"/>
    <property type="match status" value="1"/>
</dbReference>
<accession>A0AA87RAY3</accession>
<dbReference type="GO" id="GO:0005524">
    <property type="term" value="F:ATP binding"/>
    <property type="evidence" value="ECO:0007669"/>
    <property type="project" value="UniProtKB-UniRule"/>
</dbReference>
<dbReference type="AlphaFoldDB" id="A0AA87RAY3"/>
<evidence type="ECO:0000259" key="3">
    <source>
        <dbReference type="PROSITE" id="PS50975"/>
    </source>
</evidence>
<keyword evidence="5" id="KW-1185">Reference proteome</keyword>
<dbReference type="EMBL" id="BJUU01000004">
    <property type="protein sequence ID" value="GEK79715.1"/>
    <property type="molecule type" value="Genomic_DNA"/>
</dbReference>
<evidence type="ECO:0000313" key="4">
    <source>
        <dbReference type="EMBL" id="GEK79715.1"/>
    </source>
</evidence>
<dbReference type="GO" id="GO:0005737">
    <property type="term" value="C:cytoplasm"/>
    <property type="evidence" value="ECO:0007669"/>
    <property type="project" value="TreeGrafter"/>
</dbReference>
<name>A0AA87RAY3_9MICO</name>